<evidence type="ECO:0000313" key="3">
    <source>
        <dbReference type="Proteomes" id="UP001249851"/>
    </source>
</evidence>
<comment type="caution">
    <text evidence="2">The sequence shown here is derived from an EMBL/GenBank/DDBJ whole genome shotgun (WGS) entry which is preliminary data.</text>
</comment>
<keyword evidence="3" id="KW-1185">Reference proteome</keyword>
<proteinExistence type="predicted"/>
<dbReference type="Proteomes" id="UP001249851">
    <property type="component" value="Unassembled WGS sequence"/>
</dbReference>
<protein>
    <submittedName>
        <fullName evidence="2">Uncharacterized protein</fullName>
    </submittedName>
</protein>
<accession>A0AAD9US55</accession>
<reference evidence="2" key="1">
    <citation type="journal article" date="2023" name="G3 (Bethesda)">
        <title>Whole genome assembly and annotation of the endangered Caribbean coral Acropora cervicornis.</title>
        <authorList>
            <person name="Selwyn J.D."/>
            <person name="Vollmer S.V."/>
        </authorList>
    </citation>
    <scope>NUCLEOTIDE SEQUENCE</scope>
    <source>
        <strain evidence="2">K2</strain>
    </source>
</reference>
<evidence type="ECO:0000256" key="1">
    <source>
        <dbReference type="SAM" id="Phobius"/>
    </source>
</evidence>
<gene>
    <name evidence="2" type="ORF">P5673_031976</name>
</gene>
<reference evidence="2" key="2">
    <citation type="journal article" date="2023" name="Science">
        <title>Genomic signatures of disease resistance in endangered staghorn corals.</title>
        <authorList>
            <person name="Vollmer S.V."/>
            <person name="Selwyn J.D."/>
            <person name="Despard B.A."/>
            <person name="Roesel C.L."/>
        </authorList>
    </citation>
    <scope>NUCLEOTIDE SEQUENCE</scope>
    <source>
        <strain evidence="2">K2</strain>
    </source>
</reference>
<dbReference type="AlphaFoldDB" id="A0AAD9US55"/>
<sequence>MNIRTCEGHPAVSFLHARATDLVIGYELNRKSSRYLIRLQKGSLRLRNVRQILFTIITGLVFYAVSWQSRRPKVQPTLFGSPNKARCGCVFLESKVHNYNLSL</sequence>
<evidence type="ECO:0000313" key="2">
    <source>
        <dbReference type="EMBL" id="KAK2547954.1"/>
    </source>
</evidence>
<keyword evidence="1" id="KW-0472">Membrane</keyword>
<organism evidence="2 3">
    <name type="scientific">Acropora cervicornis</name>
    <name type="common">Staghorn coral</name>
    <dbReference type="NCBI Taxonomy" id="6130"/>
    <lineage>
        <taxon>Eukaryota</taxon>
        <taxon>Metazoa</taxon>
        <taxon>Cnidaria</taxon>
        <taxon>Anthozoa</taxon>
        <taxon>Hexacorallia</taxon>
        <taxon>Scleractinia</taxon>
        <taxon>Astrocoeniina</taxon>
        <taxon>Acroporidae</taxon>
        <taxon>Acropora</taxon>
    </lineage>
</organism>
<keyword evidence="1" id="KW-1133">Transmembrane helix</keyword>
<name>A0AAD9US55_ACRCE</name>
<dbReference type="EMBL" id="JARQWQ010000161">
    <property type="protein sequence ID" value="KAK2547954.1"/>
    <property type="molecule type" value="Genomic_DNA"/>
</dbReference>
<feature type="transmembrane region" description="Helical" evidence="1">
    <location>
        <begin position="48"/>
        <end position="67"/>
    </location>
</feature>
<keyword evidence="1" id="KW-0812">Transmembrane</keyword>